<name>A0A8J2L188_9HEXA</name>
<evidence type="ECO:0000256" key="1">
    <source>
        <dbReference type="SAM" id="MobiDB-lite"/>
    </source>
</evidence>
<dbReference type="Proteomes" id="UP000708208">
    <property type="component" value="Unassembled WGS sequence"/>
</dbReference>
<comment type="caution">
    <text evidence="2">The sequence shown here is derived from an EMBL/GenBank/DDBJ whole genome shotgun (WGS) entry which is preliminary data.</text>
</comment>
<organism evidence="2 3">
    <name type="scientific">Allacma fusca</name>
    <dbReference type="NCBI Taxonomy" id="39272"/>
    <lineage>
        <taxon>Eukaryota</taxon>
        <taxon>Metazoa</taxon>
        <taxon>Ecdysozoa</taxon>
        <taxon>Arthropoda</taxon>
        <taxon>Hexapoda</taxon>
        <taxon>Collembola</taxon>
        <taxon>Symphypleona</taxon>
        <taxon>Sminthuridae</taxon>
        <taxon>Allacma</taxon>
    </lineage>
</organism>
<evidence type="ECO:0000313" key="2">
    <source>
        <dbReference type="EMBL" id="CAG7827049.1"/>
    </source>
</evidence>
<reference evidence="2" key="1">
    <citation type="submission" date="2021-06" db="EMBL/GenBank/DDBJ databases">
        <authorList>
            <person name="Hodson N. C."/>
            <person name="Mongue J. A."/>
            <person name="Jaron S. K."/>
        </authorList>
    </citation>
    <scope>NUCLEOTIDE SEQUENCE</scope>
</reference>
<feature type="compositionally biased region" description="Polar residues" evidence="1">
    <location>
        <begin position="50"/>
        <end position="67"/>
    </location>
</feature>
<feature type="compositionally biased region" description="Basic and acidic residues" evidence="1">
    <location>
        <begin position="34"/>
        <end position="49"/>
    </location>
</feature>
<accession>A0A8J2L188</accession>
<protein>
    <submittedName>
        <fullName evidence="2">Uncharacterized protein</fullName>
    </submittedName>
</protein>
<dbReference type="EMBL" id="CAJVCH010542062">
    <property type="protein sequence ID" value="CAG7827049.1"/>
    <property type="molecule type" value="Genomic_DNA"/>
</dbReference>
<keyword evidence="3" id="KW-1185">Reference proteome</keyword>
<proteinExistence type="predicted"/>
<gene>
    <name evidence="2" type="ORF">AFUS01_LOCUS37060</name>
</gene>
<sequence>MLKLDLTVQDFAKYSSTRPSNKLEDDFYVDVASGDHHEDEILTSKEKEAPSNNETAPSNSMTNNGTESPLCKGKWVKIAETKVCAETPSLKSTLSSKTRRLG</sequence>
<evidence type="ECO:0000313" key="3">
    <source>
        <dbReference type="Proteomes" id="UP000708208"/>
    </source>
</evidence>
<feature type="region of interest" description="Disordered" evidence="1">
    <location>
        <begin position="34"/>
        <end position="69"/>
    </location>
</feature>
<dbReference type="AlphaFoldDB" id="A0A8J2L188"/>